<proteinExistence type="predicted"/>
<evidence type="ECO:0000256" key="2">
    <source>
        <dbReference type="SAM" id="SignalP"/>
    </source>
</evidence>
<sequence>MILVHFIFLALFLPLYASVETHIQSNVTTTITTTTTPSAPTSAIPTPTSKNITHPTSTSTHAPQPTPTIPTSYNGTVVNGTASNDVLFQLTCQVQDDAYCKKVYDNIRLALLEFANVVSIQQAITIQINYYSFCQDTCANASLGWGTPSSEYILHQDGVDLNHAYPQALAKQLVVPTYNTEVWLDTDVNIALNHDYYLSTVDYDIAAVNGWNGTGVPPGGSYWYFNDSSYGNYTMNIESYQVDFRYLVLHQLIHGLGFLSSWAGYFSSQTSPFHELVAGMMPDDQLQWITPGMHWKVPSDGGPIYITGFQQTLLFDKFLLGVNQSSAAPTNMSEIGFSMLNFCVNDNQEFILYFLQSFNSSSQATVAHQLYNMLSNPGGLVFNLPNPTINNSIYLTNSYLNASYKNMTLSTGLDLLNAPLEQFDDTSSRPTAAISHLDIAYNGTVDFLMVQQLVQGSSLEQLVQTYYQSLPVNITYNVTTGPNYATTTNYMSPIGPGILRMLDAMGYSTILTPTKYVTNSNASTPRFRSNCGDSNANNNPSPKSPSLSPSSSAGTSLYHLLQSPLLTALFVCLGVTSLS</sequence>
<keyword evidence="4" id="KW-1185">Reference proteome</keyword>
<keyword evidence="2" id="KW-0732">Signal</keyword>
<name>A0A1X2GBR8_9FUNG</name>
<comment type="caution">
    <text evidence="3">The sequence shown here is derived from an EMBL/GenBank/DDBJ whole genome shotgun (WGS) entry which is preliminary data.</text>
</comment>
<feature type="region of interest" description="Disordered" evidence="1">
    <location>
        <begin position="32"/>
        <end position="70"/>
    </location>
</feature>
<accession>A0A1X2GBR8</accession>
<feature type="chain" id="PRO_5012913976" evidence="2">
    <location>
        <begin position="18"/>
        <end position="579"/>
    </location>
</feature>
<feature type="region of interest" description="Disordered" evidence="1">
    <location>
        <begin position="521"/>
        <end position="550"/>
    </location>
</feature>
<reference evidence="3 4" key="1">
    <citation type="submission" date="2016-07" db="EMBL/GenBank/DDBJ databases">
        <title>Pervasive Adenine N6-methylation of Active Genes in Fungi.</title>
        <authorList>
            <consortium name="DOE Joint Genome Institute"/>
            <person name="Mondo S.J."/>
            <person name="Dannebaum R.O."/>
            <person name="Kuo R.C."/>
            <person name="Labutti K."/>
            <person name="Haridas S."/>
            <person name="Kuo A."/>
            <person name="Salamov A."/>
            <person name="Ahrendt S.R."/>
            <person name="Lipzen A."/>
            <person name="Sullivan W."/>
            <person name="Andreopoulos W.B."/>
            <person name="Clum A."/>
            <person name="Lindquist E."/>
            <person name="Daum C."/>
            <person name="Ramamoorthy G.K."/>
            <person name="Gryganskyi A."/>
            <person name="Culley D."/>
            <person name="Magnuson J.K."/>
            <person name="James T.Y."/>
            <person name="O'Malley M.A."/>
            <person name="Stajich J.E."/>
            <person name="Spatafora J.W."/>
            <person name="Visel A."/>
            <person name="Grigoriev I.V."/>
        </authorList>
    </citation>
    <scope>NUCLEOTIDE SEQUENCE [LARGE SCALE GENOMIC DNA]</scope>
    <source>
        <strain evidence="3 4">NRRL 3301</strain>
    </source>
</reference>
<dbReference type="STRING" id="101127.A0A1X2GBR8"/>
<feature type="compositionally biased region" description="Low complexity" evidence="1">
    <location>
        <begin position="32"/>
        <end position="48"/>
    </location>
</feature>
<dbReference type="AlphaFoldDB" id="A0A1X2GBR8"/>
<organism evidence="3 4">
    <name type="scientific">Hesseltinella vesiculosa</name>
    <dbReference type="NCBI Taxonomy" id="101127"/>
    <lineage>
        <taxon>Eukaryota</taxon>
        <taxon>Fungi</taxon>
        <taxon>Fungi incertae sedis</taxon>
        <taxon>Mucoromycota</taxon>
        <taxon>Mucoromycotina</taxon>
        <taxon>Mucoromycetes</taxon>
        <taxon>Mucorales</taxon>
        <taxon>Cunninghamellaceae</taxon>
        <taxon>Hesseltinella</taxon>
    </lineage>
</organism>
<evidence type="ECO:0000313" key="4">
    <source>
        <dbReference type="Proteomes" id="UP000242146"/>
    </source>
</evidence>
<protein>
    <submittedName>
        <fullName evidence="3">Uncharacterized protein</fullName>
    </submittedName>
</protein>
<evidence type="ECO:0000256" key="1">
    <source>
        <dbReference type="SAM" id="MobiDB-lite"/>
    </source>
</evidence>
<evidence type="ECO:0000313" key="3">
    <source>
        <dbReference type="EMBL" id="ORX50157.1"/>
    </source>
</evidence>
<feature type="compositionally biased region" description="Polar residues" evidence="1">
    <location>
        <begin position="49"/>
        <end position="70"/>
    </location>
</feature>
<dbReference type="OrthoDB" id="73465at2759"/>
<feature type="compositionally biased region" description="Polar residues" evidence="1">
    <location>
        <begin position="521"/>
        <end position="533"/>
    </location>
</feature>
<dbReference type="EMBL" id="MCGT01000024">
    <property type="protein sequence ID" value="ORX50157.1"/>
    <property type="molecule type" value="Genomic_DNA"/>
</dbReference>
<feature type="compositionally biased region" description="Low complexity" evidence="1">
    <location>
        <begin position="534"/>
        <end position="550"/>
    </location>
</feature>
<feature type="signal peptide" evidence="2">
    <location>
        <begin position="1"/>
        <end position="17"/>
    </location>
</feature>
<gene>
    <name evidence="3" type="ORF">DM01DRAFT_1337832</name>
</gene>
<dbReference type="Proteomes" id="UP000242146">
    <property type="component" value="Unassembled WGS sequence"/>
</dbReference>